<dbReference type="KEGG" id="aaus:EP12_15685"/>
<dbReference type="Pfam" id="PF01551">
    <property type="entry name" value="Peptidase_M23"/>
    <property type="match status" value="1"/>
</dbReference>
<evidence type="ECO:0000313" key="14">
    <source>
        <dbReference type="EMBL" id="HBU50174.1"/>
    </source>
</evidence>
<evidence type="ECO:0000256" key="5">
    <source>
        <dbReference type="ARBA" id="ARBA00022801"/>
    </source>
</evidence>
<evidence type="ECO:0000259" key="9">
    <source>
        <dbReference type="Pfam" id="PF04225"/>
    </source>
</evidence>
<dbReference type="InterPro" id="IPR011055">
    <property type="entry name" value="Dup_hybrid_motif"/>
</dbReference>
<reference evidence="16 17" key="2">
    <citation type="journal article" date="2018" name="Nat. Biotechnol.">
        <title>A standardized bacterial taxonomy based on genome phylogeny substantially revises the tree of life.</title>
        <authorList>
            <person name="Parks D.H."/>
            <person name="Chuvochina M."/>
            <person name="Waite D.W."/>
            <person name="Rinke C."/>
            <person name="Skarshewski A."/>
            <person name="Chaumeil P.A."/>
            <person name="Hugenholtz P."/>
        </authorList>
    </citation>
    <scope>NUCLEOTIDE SEQUENCE [LARGE SCALE GENOMIC DNA]</scope>
    <source>
        <strain evidence="14">UBA11621</strain>
        <strain evidence="13">UBA11978</strain>
    </source>
</reference>
<feature type="domain" description="M23ase beta-sheet core" evidence="8">
    <location>
        <begin position="306"/>
        <end position="400"/>
    </location>
</feature>
<dbReference type="GO" id="GO:0004222">
    <property type="term" value="F:metalloendopeptidase activity"/>
    <property type="evidence" value="ECO:0007669"/>
    <property type="project" value="TreeGrafter"/>
</dbReference>
<dbReference type="Gene3D" id="2.70.70.10">
    <property type="entry name" value="Glucose Permease (Domain IIA)"/>
    <property type="match status" value="1"/>
</dbReference>
<evidence type="ECO:0000313" key="12">
    <source>
        <dbReference type="EMBL" id="AIF99906.1"/>
    </source>
</evidence>
<evidence type="ECO:0000256" key="1">
    <source>
        <dbReference type="ARBA" id="ARBA00001947"/>
    </source>
</evidence>
<dbReference type="Proteomes" id="UP000263517">
    <property type="component" value="Unassembled WGS sequence"/>
</dbReference>
<dbReference type="InterPro" id="IPR016047">
    <property type="entry name" value="M23ase_b-sheet_dom"/>
</dbReference>
<evidence type="ECO:0000256" key="2">
    <source>
        <dbReference type="ARBA" id="ARBA00004196"/>
    </source>
</evidence>
<dbReference type="Proteomes" id="UP000264779">
    <property type="component" value="Unassembled WGS sequence"/>
</dbReference>
<accession>A0A075P247</accession>
<keyword evidence="7" id="KW-0482">Metalloprotease</keyword>
<evidence type="ECO:0000259" key="8">
    <source>
        <dbReference type="Pfam" id="PF01551"/>
    </source>
</evidence>
<evidence type="ECO:0000313" key="13">
    <source>
        <dbReference type="EMBL" id="HAW77079.1"/>
    </source>
</evidence>
<dbReference type="PATRIC" id="fig|589873.4.peg.3400"/>
<dbReference type="GO" id="GO:0046872">
    <property type="term" value="F:metal ion binding"/>
    <property type="evidence" value="ECO:0007669"/>
    <property type="project" value="UniProtKB-KW"/>
</dbReference>
<organism evidence="12 15">
    <name type="scientific">Alteromonas australica</name>
    <dbReference type="NCBI Taxonomy" id="589873"/>
    <lineage>
        <taxon>Bacteria</taxon>
        <taxon>Pseudomonadati</taxon>
        <taxon>Pseudomonadota</taxon>
        <taxon>Gammaproteobacteria</taxon>
        <taxon>Alteromonadales</taxon>
        <taxon>Alteromonadaceae</taxon>
        <taxon>Alteromonas/Salinimonas group</taxon>
        <taxon>Alteromonas</taxon>
    </lineage>
</organism>
<dbReference type="OrthoDB" id="9805070at2"/>
<evidence type="ECO:0000256" key="6">
    <source>
        <dbReference type="ARBA" id="ARBA00022833"/>
    </source>
</evidence>
<dbReference type="FunFam" id="2.70.70.10:FF:000002">
    <property type="entry name" value="Murein DD-endopeptidase MepM"/>
    <property type="match status" value="1"/>
</dbReference>
<reference evidence="12 15" key="1">
    <citation type="submission" date="2014-06" db="EMBL/GenBank/DDBJ databases">
        <title>Genomes of Alteromonas australica, a world apart.</title>
        <authorList>
            <person name="Gonzaga A."/>
            <person name="Lopez-Perez M."/>
            <person name="Rodriguez-Valera F."/>
        </authorList>
    </citation>
    <scope>NUCLEOTIDE SEQUENCE [LARGE SCALE GENOMIC DNA]</scope>
    <source>
        <strain evidence="12 15">H 17</strain>
    </source>
</reference>
<dbReference type="EMBL" id="DONK01000045">
    <property type="protein sequence ID" value="HBU50174.1"/>
    <property type="molecule type" value="Genomic_DNA"/>
</dbReference>
<evidence type="ECO:0000259" key="10">
    <source>
        <dbReference type="Pfam" id="PF08525"/>
    </source>
</evidence>
<comment type="cofactor">
    <cofactor evidence="1">
        <name>Zn(2+)</name>
        <dbReference type="ChEBI" id="CHEBI:29105"/>
    </cofactor>
</comment>
<dbReference type="RefSeq" id="WP_044448466.1">
    <property type="nucleotide sequence ID" value="NZ_CAJXAX010000002.1"/>
</dbReference>
<gene>
    <name evidence="13" type="ORF">DCW74_15250</name>
    <name evidence="14" type="ORF">DEB45_02840</name>
    <name evidence="12" type="ORF">EP13_15115</name>
</gene>
<dbReference type="InterPro" id="IPR013731">
    <property type="entry name" value="OapA_N"/>
</dbReference>
<dbReference type="Proteomes" id="UP000056090">
    <property type="component" value="Chromosome"/>
</dbReference>
<dbReference type="InterPro" id="IPR050570">
    <property type="entry name" value="Cell_wall_metabolism_enzyme"/>
</dbReference>
<dbReference type="Pfam" id="PF19425">
    <property type="entry name" value="Csd3_N2"/>
    <property type="match status" value="1"/>
</dbReference>
<dbReference type="Gene3D" id="3.10.450.350">
    <property type="match status" value="2"/>
</dbReference>
<dbReference type="PANTHER" id="PTHR21666:SF288">
    <property type="entry name" value="CELL DIVISION PROTEIN YTFB"/>
    <property type="match status" value="1"/>
</dbReference>
<evidence type="ECO:0000256" key="3">
    <source>
        <dbReference type="ARBA" id="ARBA00022670"/>
    </source>
</evidence>
<dbReference type="AlphaFoldDB" id="A0A075P247"/>
<dbReference type="PANTHER" id="PTHR21666">
    <property type="entry name" value="PEPTIDASE-RELATED"/>
    <property type="match status" value="1"/>
</dbReference>
<dbReference type="CDD" id="cd12797">
    <property type="entry name" value="M23_peptidase"/>
    <property type="match status" value="1"/>
</dbReference>
<dbReference type="STRING" id="589873.EP12_15685"/>
<evidence type="ECO:0000313" key="16">
    <source>
        <dbReference type="Proteomes" id="UP000263517"/>
    </source>
</evidence>
<evidence type="ECO:0000313" key="15">
    <source>
        <dbReference type="Proteomes" id="UP000056090"/>
    </source>
</evidence>
<evidence type="ECO:0000313" key="17">
    <source>
        <dbReference type="Proteomes" id="UP000264779"/>
    </source>
</evidence>
<dbReference type="Pfam" id="PF08525">
    <property type="entry name" value="OapA_N"/>
    <property type="match status" value="1"/>
</dbReference>
<dbReference type="KEGG" id="aal:EP13_15115"/>
<dbReference type="GeneID" id="78256224"/>
<dbReference type="SUPFAM" id="SSF51261">
    <property type="entry name" value="Duplicated hybrid motif"/>
    <property type="match status" value="1"/>
</dbReference>
<keyword evidence="15" id="KW-1185">Reference proteome</keyword>
<dbReference type="EMBL" id="DNAN01000535">
    <property type="protein sequence ID" value="HAW77079.1"/>
    <property type="molecule type" value="Genomic_DNA"/>
</dbReference>
<dbReference type="InterPro" id="IPR007340">
    <property type="entry name" value="LysM_Opacity-associatedA"/>
</dbReference>
<dbReference type="InterPro" id="IPR045834">
    <property type="entry name" value="Csd3_N2"/>
</dbReference>
<protein>
    <submittedName>
        <fullName evidence="12">Peptidase M23</fullName>
    </submittedName>
</protein>
<evidence type="ECO:0000256" key="7">
    <source>
        <dbReference type="ARBA" id="ARBA00023049"/>
    </source>
</evidence>
<sequence>MRKKLDASKALNLFKKLPKQHRTGIAVASLFLGTLILLPSESVEASRHQEAYILDAGVRYPVELHITPSTDVLTGEEESSWQTYKVRSGDTLAKLFKRAGFTSRDVYNVTQAGELTKTLVTLLPGDELSFKTNKEGGFGELKYKLSSTETLFVRPDSSKDNAPLVAELEKRDVDIRYNFAQGEIHSSFWNAAVTAGLTSNQIMNLAGIFGWDIDFAMEIRSGDTFNVVFEEQYIDGEFVGYGDIVAAEFTNQGELFSAILHEDGTYYTPEGRSMRKSFLRAPVNFRYVSSNFTKARFHPVQKRWKAHRGTDYVAAVGTPVMAAGDGKVIKSGYDKYNGHHVFVQHGEKYTTKYLHFKKRAVKVGDTVKQGQTVGYLGSTGMVTGAHLHYEFLVDGVHRNPRTVELPKAQPIAKEERARFMEIVDVRQQQLNNNKRIMLAMK</sequence>
<keyword evidence="6" id="KW-0862">Zinc</keyword>
<feature type="domain" description="Opacity-associated protein A LysM-like" evidence="9">
    <location>
        <begin position="80"/>
        <end position="154"/>
    </location>
</feature>
<dbReference type="Pfam" id="PF04225">
    <property type="entry name" value="LysM_OapA"/>
    <property type="match status" value="1"/>
</dbReference>
<dbReference type="GO" id="GO:0030313">
    <property type="term" value="C:cell envelope"/>
    <property type="evidence" value="ECO:0007669"/>
    <property type="project" value="UniProtKB-SubCell"/>
</dbReference>
<keyword evidence="5" id="KW-0378">Hydrolase</keyword>
<keyword evidence="3" id="KW-0645">Protease</keyword>
<proteinExistence type="predicted"/>
<comment type="subcellular location">
    <subcellularLocation>
        <location evidence="2">Cell envelope</location>
    </subcellularLocation>
</comment>
<dbReference type="GO" id="GO:0006508">
    <property type="term" value="P:proteolysis"/>
    <property type="evidence" value="ECO:0007669"/>
    <property type="project" value="UniProtKB-KW"/>
</dbReference>
<evidence type="ECO:0000259" key="11">
    <source>
        <dbReference type="Pfam" id="PF19425"/>
    </source>
</evidence>
<keyword evidence="4" id="KW-0479">Metal-binding</keyword>
<evidence type="ECO:0000256" key="4">
    <source>
        <dbReference type="ARBA" id="ARBA00022723"/>
    </source>
</evidence>
<dbReference type="eggNOG" id="COG0739">
    <property type="taxonomic scope" value="Bacteria"/>
</dbReference>
<dbReference type="EMBL" id="CP008849">
    <property type="protein sequence ID" value="AIF99906.1"/>
    <property type="molecule type" value="Genomic_DNA"/>
</dbReference>
<feature type="domain" description="Opacity-associated protein A-like N-terminal" evidence="10">
    <location>
        <begin position="13"/>
        <end position="40"/>
    </location>
</feature>
<feature type="domain" description="Csd3-like second N-terminal" evidence="11">
    <location>
        <begin position="179"/>
        <end position="293"/>
    </location>
</feature>
<name>A0A075P247_9ALTE</name>
<dbReference type="GO" id="GO:0042834">
    <property type="term" value="F:peptidoglycan binding"/>
    <property type="evidence" value="ECO:0007669"/>
    <property type="project" value="InterPro"/>
</dbReference>